<dbReference type="FunFam" id="1.10.10.10:FF:000322">
    <property type="entry name" value="Probable disease resistance protein At1g63360"/>
    <property type="match status" value="1"/>
</dbReference>
<dbReference type="GO" id="GO:0043531">
    <property type="term" value="F:ADP binding"/>
    <property type="evidence" value="ECO:0007669"/>
    <property type="project" value="InterPro"/>
</dbReference>
<keyword evidence="1" id="KW-0433">Leucine-rich repeat</keyword>
<keyword evidence="3" id="KW-0547">Nucleotide-binding</keyword>
<feature type="domain" description="Disease resistance N-terminal" evidence="7">
    <location>
        <begin position="12"/>
        <end position="95"/>
    </location>
</feature>
<comment type="caution">
    <text evidence="10">The sequence shown here is derived from an EMBL/GenBank/DDBJ whole genome shotgun (WGS) entry which is preliminary data.</text>
</comment>
<keyword evidence="5" id="KW-0067">ATP-binding</keyword>
<evidence type="ECO:0000259" key="7">
    <source>
        <dbReference type="Pfam" id="PF18052"/>
    </source>
</evidence>
<feature type="domain" description="NB-ARC" evidence="6">
    <location>
        <begin position="184"/>
        <end position="356"/>
    </location>
</feature>
<dbReference type="InterPro" id="IPR032675">
    <property type="entry name" value="LRR_dom_sf"/>
</dbReference>
<dbReference type="AlphaFoldDB" id="A0AAV0N7S0"/>
<sequence length="1095" mass="124219">MASISLFSVGKTILEKLGPFVQQEAALLWNLRSELKKLDGTMTSIQALLLDAEEQQEHSHQVKDWLQKLELLLLDADDLLDDVATEALREEATTQDHDGRHRDDSFNSCKIGCWAAVCFLLSVPNRLIYGLKMAHKVKTLREQLEAIHADNTKLHLTPRFEETGKTRKHTPTISSIPDIFVGREDDAKKIKELLLANDSRSNVSVVSIVGIGGMGKTALAQLVYNDKKVDQEFNSRMWVCVSESFEVDVLVQKILEAATGGKQPGLQLQTLASQLEGYISGKKYLLVLDDVWNFDLGKWEVLRSILNGGGSGSKILVTTRIENYATMMNRGSSHPPHVLKGLSSPQSWSLLRLVVSGGDHQLANEPHNTINVEEIQTEVMKKSVGVPLAVKTLASLLYFKNPQTEWLSFLRSDKLLSADQEGSILHNLKLSYDYLPSHLKRCFVLCSLFPKDYEIDVNQLIYKWIALGLIKSSPNGSKQSLFSLGLEYLMDLTWRSFFQEIKRGWLGNIESCKMHDLIHDLAVSIAGHADEITENTWYISLNHDLWCPSELASHLAKAKRLRAFNVPYKKWYQSGTTWDEFSFKTFVSNSGSLRVLDFKNSGMEVLPHHLQELKHLRYLNLAFNDKISRLPSSVTMLQNLQVLNLCGCRSLLEFPKDFNKLVNLWVLNCRDCFALTHMPVGLGELSRLERLSWFVVGRDSSVHKHRGGLSELKNLNNLRGILQIVNLGHLRGTKILSSPSLAFTIGGEANLKGKTHLEHLSLLWDDGNTRKGREEMAACLKGCEEDVQFDESLLESLQPHSNLKTFSVKGYIGRRLPIWMNSLNQLVTLQLAWCKLHHELHHLQGLPILEKLILGGLIELEHMDEDEDVDSWVMNEGAQKNESKPFFPSLKDLALRGCPRLKGWRRKPPQFPKLSKLVISQCPLLTSMPSFPRLDTELELLYSNIQPLLDTMNMSVIGHIVPSSTSCSSSSLYPSSSCEVEGLQYPLSKLKKMHIGGIYYPPKEWLHGMQHLTSLQEIRIDECLGLEETLYWHNISHVPNIKICGKYIKIGGEYLLNEDYWNNFPQILQVWNFLLSYLPLFSLHQLSIYFQKSYL</sequence>
<evidence type="ECO:0000313" key="11">
    <source>
        <dbReference type="Proteomes" id="UP001154282"/>
    </source>
</evidence>
<keyword evidence="4" id="KW-0611">Plant defense</keyword>
<name>A0AAV0N7S0_9ROSI</name>
<dbReference type="InterPro" id="IPR041118">
    <property type="entry name" value="Rx_N"/>
</dbReference>
<dbReference type="Pfam" id="PF00931">
    <property type="entry name" value="NB-ARC"/>
    <property type="match status" value="1"/>
</dbReference>
<dbReference type="Gene3D" id="1.10.8.430">
    <property type="entry name" value="Helical domain of apoptotic protease-activating factors"/>
    <property type="match status" value="1"/>
</dbReference>
<protein>
    <submittedName>
        <fullName evidence="10">Uncharacterized protein</fullName>
    </submittedName>
</protein>
<organism evidence="10 11">
    <name type="scientific">Linum tenue</name>
    <dbReference type="NCBI Taxonomy" id="586396"/>
    <lineage>
        <taxon>Eukaryota</taxon>
        <taxon>Viridiplantae</taxon>
        <taxon>Streptophyta</taxon>
        <taxon>Embryophyta</taxon>
        <taxon>Tracheophyta</taxon>
        <taxon>Spermatophyta</taxon>
        <taxon>Magnoliopsida</taxon>
        <taxon>eudicotyledons</taxon>
        <taxon>Gunneridae</taxon>
        <taxon>Pentapetalae</taxon>
        <taxon>rosids</taxon>
        <taxon>fabids</taxon>
        <taxon>Malpighiales</taxon>
        <taxon>Linaceae</taxon>
        <taxon>Linum</taxon>
    </lineage>
</organism>
<dbReference type="InterPro" id="IPR056789">
    <property type="entry name" value="LRR_R13L1-DRL21"/>
</dbReference>
<evidence type="ECO:0000256" key="4">
    <source>
        <dbReference type="ARBA" id="ARBA00022821"/>
    </source>
</evidence>
<evidence type="ECO:0000256" key="2">
    <source>
        <dbReference type="ARBA" id="ARBA00022737"/>
    </source>
</evidence>
<dbReference type="Proteomes" id="UP001154282">
    <property type="component" value="Unassembled WGS sequence"/>
</dbReference>
<feature type="domain" description="Disease resistance protein winged helix" evidence="8">
    <location>
        <begin position="448"/>
        <end position="522"/>
    </location>
</feature>
<evidence type="ECO:0000259" key="6">
    <source>
        <dbReference type="Pfam" id="PF00931"/>
    </source>
</evidence>
<dbReference type="EMBL" id="CAMGYJ010000008">
    <property type="protein sequence ID" value="CAI0454597.1"/>
    <property type="molecule type" value="Genomic_DNA"/>
</dbReference>
<dbReference type="Gene3D" id="1.20.5.4130">
    <property type="match status" value="1"/>
</dbReference>
<dbReference type="InterPro" id="IPR042197">
    <property type="entry name" value="Apaf_helical"/>
</dbReference>
<dbReference type="GO" id="GO:0006952">
    <property type="term" value="P:defense response"/>
    <property type="evidence" value="ECO:0007669"/>
    <property type="project" value="UniProtKB-KW"/>
</dbReference>
<dbReference type="SUPFAM" id="SSF52058">
    <property type="entry name" value="L domain-like"/>
    <property type="match status" value="1"/>
</dbReference>
<dbReference type="InterPro" id="IPR002182">
    <property type="entry name" value="NB-ARC"/>
</dbReference>
<reference evidence="10" key="1">
    <citation type="submission" date="2022-08" db="EMBL/GenBank/DDBJ databases">
        <authorList>
            <person name="Gutierrez-Valencia J."/>
        </authorList>
    </citation>
    <scope>NUCLEOTIDE SEQUENCE</scope>
</reference>
<dbReference type="PANTHER" id="PTHR36766:SF38">
    <property type="entry name" value="DISEASE RESISTANCE PROTEIN RGA3"/>
    <property type="match status" value="1"/>
</dbReference>
<evidence type="ECO:0000256" key="3">
    <source>
        <dbReference type="ARBA" id="ARBA00022741"/>
    </source>
</evidence>
<evidence type="ECO:0000256" key="5">
    <source>
        <dbReference type="ARBA" id="ARBA00022840"/>
    </source>
</evidence>
<proteinExistence type="predicted"/>
<keyword evidence="2" id="KW-0677">Repeat</keyword>
<gene>
    <name evidence="10" type="ORF">LITE_LOCUS32033</name>
</gene>
<dbReference type="Pfam" id="PF23559">
    <property type="entry name" value="WHD_DRP"/>
    <property type="match status" value="1"/>
</dbReference>
<dbReference type="Gene3D" id="3.40.50.300">
    <property type="entry name" value="P-loop containing nucleotide triphosphate hydrolases"/>
    <property type="match status" value="1"/>
</dbReference>
<dbReference type="GO" id="GO:0005524">
    <property type="term" value="F:ATP binding"/>
    <property type="evidence" value="ECO:0007669"/>
    <property type="project" value="UniProtKB-KW"/>
</dbReference>
<dbReference type="InterPro" id="IPR027417">
    <property type="entry name" value="P-loop_NTPase"/>
</dbReference>
<dbReference type="InterPro" id="IPR058922">
    <property type="entry name" value="WHD_DRP"/>
</dbReference>
<accession>A0AAV0N7S0</accession>
<dbReference type="PRINTS" id="PR00364">
    <property type="entry name" value="DISEASERSIST"/>
</dbReference>
<dbReference type="Pfam" id="PF18052">
    <property type="entry name" value="Rx_N"/>
    <property type="match status" value="1"/>
</dbReference>
<keyword evidence="11" id="KW-1185">Reference proteome</keyword>
<dbReference type="Gene3D" id="1.10.10.10">
    <property type="entry name" value="Winged helix-like DNA-binding domain superfamily/Winged helix DNA-binding domain"/>
    <property type="match status" value="1"/>
</dbReference>
<feature type="domain" description="R13L1/DRL21-like LRR repeat region" evidence="9">
    <location>
        <begin position="709"/>
        <end position="855"/>
    </location>
</feature>
<evidence type="ECO:0000259" key="9">
    <source>
        <dbReference type="Pfam" id="PF25019"/>
    </source>
</evidence>
<evidence type="ECO:0000259" key="8">
    <source>
        <dbReference type="Pfam" id="PF23559"/>
    </source>
</evidence>
<evidence type="ECO:0000256" key="1">
    <source>
        <dbReference type="ARBA" id="ARBA00022614"/>
    </source>
</evidence>
<dbReference type="GO" id="GO:0051707">
    <property type="term" value="P:response to other organism"/>
    <property type="evidence" value="ECO:0007669"/>
    <property type="project" value="UniProtKB-ARBA"/>
</dbReference>
<dbReference type="SUPFAM" id="SSF52540">
    <property type="entry name" value="P-loop containing nucleoside triphosphate hydrolases"/>
    <property type="match status" value="1"/>
</dbReference>
<dbReference type="InterPro" id="IPR036388">
    <property type="entry name" value="WH-like_DNA-bd_sf"/>
</dbReference>
<dbReference type="PANTHER" id="PTHR36766">
    <property type="entry name" value="PLANT BROAD-SPECTRUM MILDEW RESISTANCE PROTEIN RPW8"/>
    <property type="match status" value="1"/>
</dbReference>
<dbReference type="Gene3D" id="3.80.10.10">
    <property type="entry name" value="Ribonuclease Inhibitor"/>
    <property type="match status" value="2"/>
</dbReference>
<evidence type="ECO:0000313" key="10">
    <source>
        <dbReference type="EMBL" id="CAI0454597.1"/>
    </source>
</evidence>
<dbReference type="Pfam" id="PF25019">
    <property type="entry name" value="LRR_R13L1-DRL21"/>
    <property type="match status" value="1"/>
</dbReference>